<feature type="compositionally biased region" description="Low complexity" evidence="1">
    <location>
        <begin position="69"/>
        <end position="82"/>
    </location>
</feature>
<evidence type="ECO:0000259" key="2">
    <source>
        <dbReference type="SMART" id="SM00507"/>
    </source>
</evidence>
<evidence type="ECO:0000313" key="3">
    <source>
        <dbReference type="EnsemblPlants" id="OB03G15310.1"/>
    </source>
</evidence>
<dbReference type="PANTHER" id="PTHR33427">
    <property type="entry name" value="HNH ENDONUCLEASE"/>
    <property type="match status" value="1"/>
</dbReference>
<dbReference type="EnsemblPlants" id="OB03G15310.1">
    <property type="protein sequence ID" value="OB03G15310.1"/>
    <property type="gene ID" value="OB03G15310"/>
</dbReference>
<dbReference type="InterPro" id="IPR008700">
    <property type="entry name" value="TypeIII_avirulence_cleave"/>
</dbReference>
<dbReference type="Gramene" id="OB03G15310.1">
    <property type="protein sequence ID" value="OB03G15310.1"/>
    <property type="gene ID" value="OB03G15310"/>
</dbReference>
<evidence type="ECO:0000256" key="1">
    <source>
        <dbReference type="SAM" id="MobiDB-lite"/>
    </source>
</evidence>
<dbReference type="GO" id="GO:0004519">
    <property type="term" value="F:endonuclease activity"/>
    <property type="evidence" value="ECO:0007669"/>
    <property type="project" value="InterPro"/>
</dbReference>
<evidence type="ECO:0000313" key="4">
    <source>
        <dbReference type="Proteomes" id="UP000006038"/>
    </source>
</evidence>
<reference evidence="3" key="1">
    <citation type="journal article" date="2013" name="Nat. Commun.">
        <title>Whole-genome sequencing of Oryza brachyantha reveals mechanisms underlying Oryza genome evolution.</title>
        <authorList>
            <person name="Chen J."/>
            <person name="Huang Q."/>
            <person name="Gao D."/>
            <person name="Wang J."/>
            <person name="Lang Y."/>
            <person name="Liu T."/>
            <person name="Li B."/>
            <person name="Bai Z."/>
            <person name="Luis Goicoechea J."/>
            <person name="Liang C."/>
            <person name="Chen C."/>
            <person name="Zhang W."/>
            <person name="Sun S."/>
            <person name="Liao Y."/>
            <person name="Zhang X."/>
            <person name="Yang L."/>
            <person name="Song C."/>
            <person name="Wang M."/>
            <person name="Shi J."/>
            <person name="Liu G."/>
            <person name="Liu J."/>
            <person name="Zhou H."/>
            <person name="Zhou W."/>
            <person name="Yu Q."/>
            <person name="An N."/>
            <person name="Chen Y."/>
            <person name="Cai Q."/>
            <person name="Wang B."/>
            <person name="Liu B."/>
            <person name="Min J."/>
            <person name="Huang Y."/>
            <person name="Wu H."/>
            <person name="Li Z."/>
            <person name="Zhang Y."/>
            <person name="Yin Y."/>
            <person name="Song W."/>
            <person name="Jiang J."/>
            <person name="Jackson S.A."/>
            <person name="Wing R.A."/>
            <person name="Wang J."/>
            <person name="Chen M."/>
        </authorList>
    </citation>
    <scope>NUCLEOTIDE SEQUENCE [LARGE SCALE GENOMIC DNA]</scope>
    <source>
        <strain evidence="3">cv. IRGC 101232</strain>
    </source>
</reference>
<dbReference type="CDD" id="cd00085">
    <property type="entry name" value="HNHc"/>
    <property type="match status" value="1"/>
</dbReference>
<proteinExistence type="predicted"/>
<dbReference type="AlphaFoldDB" id="J3LKF5"/>
<protein>
    <recommendedName>
        <fullName evidence="2">HNH nuclease domain-containing protein</fullName>
    </recommendedName>
</protein>
<reference evidence="3" key="2">
    <citation type="submission" date="2013-04" db="UniProtKB">
        <authorList>
            <consortium name="EnsemblPlants"/>
        </authorList>
    </citation>
    <scope>IDENTIFICATION</scope>
</reference>
<dbReference type="Proteomes" id="UP000006038">
    <property type="component" value="Chromosome 3"/>
</dbReference>
<dbReference type="Pfam" id="PF01844">
    <property type="entry name" value="HNH"/>
    <property type="match status" value="1"/>
</dbReference>
<dbReference type="eggNOG" id="ENOG502RXY4">
    <property type="taxonomic scope" value="Eukaryota"/>
</dbReference>
<feature type="region of interest" description="Disordered" evidence="1">
    <location>
        <begin position="69"/>
        <end position="108"/>
    </location>
</feature>
<dbReference type="HOGENOM" id="CLU_988226_0_0_1"/>
<organism evidence="3">
    <name type="scientific">Oryza brachyantha</name>
    <name type="common">malo sina</name>
    <dbReference type="NCBI Taxonomy" id="4533"/>
    <lineage>
        <taxon>Eukaryota</taxon>
        <taxon>Viridiplantae</taxon>
        <taxon>Streptophyta</taxon>
        <taxon>Embryophyta</taxon>
        <taxon>Tracheophyta</taxon>
        <taxon>Spermatophyta</taxon>
        <taxon>Magnoliopsida</taxon>
        <taxon>Liliopsida</taxon>
        <taxon>Poales</taxon>
        <taxon>Poaceae</taxon>
        <taxon>BOP clade</taxon>
        <taxon>Oryzoideae</taxon>
        <taxon>Oryzeae</taxon>
        <taxon>Oryzinae</taxon>
        <taxon>Oryza</taxon>
    </lineage>
</organism>
<dbReference type="Gene3D" id="1.10.30.50">
    <property type="match status" value="1"/>
</dbReference>
<name>J3LKF5_ORYBR</name>
<accession>J3LKF5</accession>
<keyword evidence="4" id="KW-1185">Reference proteome</keyword>
<dbReference type="Pfam" id="PF05627">
    <property type="entry name" value="AvrRpt-cleavage"/>
    <property type="match status" value="1"/>
</dbReference>
<sequence>MENVKGGQGAAAAGGNGWMTVPAFGDWDMKNGALPDYSMDFSKIREMRKQNKKELSRTSLGGDDDLIAQQKQQQKPAQAKAQVNLGRPADDHHQSLHGRDGSPTRTKRFMSDTDCLRVECWEKAERVDGRDPERWRRDALGNVVFRKLVGCPGCLCHDYDHIVPYSKGGKSTLENCQLLQATVNRSKGNKTEISKSELIQKSAYCRVSGRDMDLLELSAYGNVRRGPDSDLSHDDATKAKMIGKIMRFYSSLSSGKIIGNGLGIGQLPYYMESASKPDKVTK</sequence>
<dbReference type="GO" id="GO:0003676">
    <property type="term" value="F:nucleic acid binding"/>
    <property type="evidence" value="ECO:0007669"/>
    <property type="project" value="InterPro"/>
</dbReference>
<dbReference type="InterPro" id="IPR003615">
    <property type="entry name" value="HNH_nuc"/>
</dbReference>
<dbReference type="PANTHER" id="PTHR33427:SF3">
    <property type="entry name" value="HNH ENDONUCLEASE"/>
    <property type="match status" value="1"/>
</dbReference>
<dbReference type="GO" id="GO:0008270">
    <property type="term" value="F:zinc ion binding"/>
    <property type="evidence" value="ECO:0007669"/>
    <property type="project" value="InterPro"/>
</dbReference>
<dbReference type="SMART" id="SM00507">
    <property type="entry name" value="HNHc"/>
    <property type="match status" value="1"/>
</dbReference>
<feature type="domain" description="HNH nuclease" evidence="2">
    <location>
        <begin position="139"/>
        <end position="185"/>
    </location>
</feature>
<dbReference type="InterPro" id="IPR002711">
    <property type="entry name" value="HNH"/>
</dbReference>
<feature type="compositionally biased region" description="Basic and acidic residues" evidence="1">
    <location>
        <begin position="88"/>
        <end position="102"/>
    </location>
</feature>